<keyword evidence="1" id="KW-0472">Membrane</keyword>
<organism evidence="2 3">
    <name type="scientific">Xanthocytophaga flava</name>
    <dbReference type="NCBI Taxonomy" id="3048013"/>
    <lineage>
        <taxon>Bacteria</taxon>
        <taxon>Pseudomonadati</taxon>
        <taxon>Bacteroidota</taxon>
        <taxon>Cytophagia</taxon>
        <taxon>Cytophagales</taxon>
        <taxon>Rhodocytophagaceae</taxon>
        <taxon>Xanthocytophaga</taxon>
    </lineage>
</organism>
<protein>
    <submittedName>
        <fullName evidence="2">Uncharacterized protein</fullName>
    </submittedName>
</protein>
<evidence type="ECO:0000256" key="1">
    <source>
        <dbReference type="SAM" id="Phobius"/>
    </source>
</evidence>
<accession>A0AAE3QTT5</accession>
<sequence>MDRPLKIVITIFILLILGFVILVVLAIGASPHAISMESRIIAFVLGAGIVLIGILALIWIIRK</sequence>
<feature type="transmembrane region" description="Helical" evidence="1">
    <location>
        <begin position="40"/>
        <end position="61"/>
    </location>
</feature>
<gene>
    <name evidence="2" type="ORF">QNI16_21480</name>
</gene>
<name>A0AAE3QTT5_9BACT</name>
<keyword evidence="1" id="KW-1133">Transmembrane helix</keyword>
<keyword evidence="1" id="KW-0812">Transmembrane</keyword>
<dbReference type="EMBL" id="JASJOS010000010">
    <property type="protein sequence ID" value="MDJ1483085.1"/>
    <property type="molecule type" value="Genomic_DNA"/>
</dbReference>
<reference evidence="2" key="1">
    <citation type="submission" date="2023-05" db="EMBL/GenBank/DDBJ databases">
        <authorList>
            <person name="Zhang X."/>
        </authorList>
    </citation>
    <scope>NUCLEOTIDE SEQUENCE</scope>
    <source>
        <strain evidence="2">YF14B1</strain>
    </source>
</reference>
<dbReference type="Proteomes" id="UP001241110">
    <property type="component" value="Unassembled WGS sequence"/>
</dbReference>
<dbReference type="AlphaFoldDB" id="A0AAE3QTT5"/>
<dbReference type="RefSeq" id="WP_313982639.1">
    <property type="nucleotide sequence ID" value="NZ_JASJOS010000010.1"/>
</dbReference>
<feature type="transmembrane region" description="Helical" evidence="1">
    <location>
        <begin position="7"/>
        <end position="28"/>
    </location>
</feature>
<evidence type="ECO:0000313" key="3">
    <source>
        <dbReference type="Proteomes" id="UP001241110"/>
    </source>
</evidence>
<comment type="caution">
    <text evidence="2">The sequence shown here is derived from an EMBL/GenBank/DDBJ whole genome shotgun (WGS) entry which is preliminary data.</text>
</comment>
<evidence type="ECO:0000313" key="2">
    <source>
        <dbReference type="EMBL" id="MDJ1483085.1"/>
    </source>
</evidence>
<proteinExistence type="predicted"/>